<evidence type="ECO:0000313" key="3">
    <source>
        <dbReference type="Proteomes" id="UP000579281"/>
    </source>
</evidence>
<gene>
    <name evidence="2" type="ORF">HNQ80_001977</name>
</gene>
<organism evidence="2 3">
    <name type="scientific">Anaerosolibacter carboniphilus</name>
    <dbReference type="NCBI Taxonomy" id="1417629"/>
    <lineage>
        <taxon>Bacteria</taxon>
        <taxon>Bacillati</taxon>
        <taxon>Bacillota</taxon>
        <taxon>Clostridia</taxon>
        <taxon>Peptostreptococcales</taxon>
        <taxon>Thermotaleaceae</taxon>
        <taxon>Anaerosolibacter</taxon>
    </lineage>
</organism>
<feature type="transmembrane region" description="Helical" evidence="1">
    <location>
        <begin position="60"/>
        <end position="77"/>
    </location>
</feature>
<keyword evidence="1" id="KW-0472">Membrane</keyword>
<feature type="transmembrane region" description="Helical" evidence="1">
    <location>
        <begin position="21"/>
        <end position="44"/>
    </location>
</feature>
<feature type="transmembrane region" description="Helical" evidence="1">
    <location>
        <begin position="179"/>
        <end position="200"/>
    </location>
</feature>
<accession>A0A841KQW2</accession>
<keyword evidence="1" id="KW-1133">Transmembrane helix</keyword>
<comment type="caution">
    <text evidence="2">The sequence shown here is derived from an EMBL/GenBank/DDBJ whole genome shotgun (WGS) entry which is preliminary data.</text>
</comment>
<proteinExistence type="predicted"/>
<evidence type="ECO:0000256" key="1">
    <source>
        <dbReference type="SAM" id="Phobius"/>
    </source>
</evidence>
<dbReference type="Proteomes" id="UP000579281">
    <property type="component" value="Unassembled WGS sequence"/>
</dbReference>
<keyword evidence="1" id="KW-0812">Transmembrane</keyword>
<feature type="transmembrane region" description="Helical" evidence="1">
    <location>
        <begin position="233"/>
        <end position="255"/>
    </location>
</feature>
<sequence length="267" mass="30400">MRKYISFFRIRFANGLQYRAAAYGGMVTQFAWGFMTLLMFWAFYKSDKNSFPMSFEQLSSYIWLQQAFLALFMAWFFENEIFSAITSGNIAYELCRPIDIYDMWFVRNVASRLSKAVLRSVPILIVGAFLPSPFGISMPVRWMAALLFIISISIGFCVLVAFNMLIYISAFYTVSPMGIRILAVSLVELFSGAVIPLPFFPGGVRRIFELLPFASMQNTPFLIYTGNLDSQEAIFSMFLQMFWLAALIIIGKLLMKKALKKVVVQGG</sequence>
<dbReference type="AlphaFoldDB" id="A0A841KQW2"/>
<dbReference type="PANTHER" id="PTHR36832:SF2">
    <property type="entry name" value="INTEGRAL MEMBRANE PROTEIN"/>
    <property type="match status" value="1"/>
</dbReference>
<feature type="transmembrane region" description="Helical" evidence="1">
    <location>
        <begin position="116"/>
        <end position="136"/>
    </location>
</feature>
<dbReference type="PANTHER" id="PTHR36832">
    <property type="entry name" value="SLR1174 PROTEIN-RELATED"/>
    <property type="match status" value="1"/>
</dbReference>
<protein>
    <submittedName>
        <fullName evidence="2">ABC-2 type transport system permease protein</fullName>
    </submittedName>
</protein>
<name>A0A841KQW2_9FIRM</name>
<feature type="transmembrane region" description="Helical" evidence="1">
    <location>
        <begin position="142"/>
        <end position="167"/>
    </location>
</feature>
<dbReference type="EMBL" id="JACHEN010000010">
    <property type="protein sequence ID" value="MBB6215886.1"/>
    <property type="molecule type" value="Genomic_DNA"/>
</dbReference>
<reference evidence="2 3" key="1">
    <citation type="submission" date="2020-08" db="EMBL/GenBank/DDBJ databases">
        <title>Genomic Encyclopedia of Type Strains, Phase IV (KMG-IV): sequencing the most valuable type-strain genomes for metagenomic binning, comparative biology and taxonomic classification.</title>
        <authorList>
            <person name="Goeker M."/>
        </authorList>
    </citation>
    <scope>NUCLEOTIDE SEQUENCE [LARGE SCALE GENOMIC DNA]</scope>
    <source>
        <strain evidence="2 3">DSM 103526</strain>
    </source>
</reference>
<keyword evidence="3" id="KW-1185">Reference proteome</keyword>
<dbReference type="RefSeq" id="WP_184310432.1">
    <property type="nucleotide sequence ID" value="NZ_JACHEN010000010.1"/>
</dbReference>
<evidence type="ECO:0000313" key="2">
    <source>
        <dbReference type="EMBL" id="MBB6215886.1"/>
    </source>
</evidence>